<reference evidence="1" key="1">
    <citation type="submission" date="2018-01" db="EMBL/GenBank/DDBJ databases">
        <authorList>
            <person name="Mao J.F."/>
        </authorList>
    </citation>
    <scope>NUCLEOTIDE SEQUENCE</scope>
    <source>
        <strain evidence="1">Huo1</strain>
        <tissue evidence="1">Leaf</tissue>
    </source>
</reference>
<dbReference type="AlphaFoldDB" id="A0A8X8XSI2"/>
<accession>A0A8X8XSI2</accession>
<name>A0A8X8XSI2_SALSN</name>
<sequence length="189" mass="21132">MLCRRNRDIFLCKIYSSPTAFNCCPSSLHNTNLRERKTRVIGKGIKVARNGEINGGFDRKSPISSMPFASENSISEVSFFQTLLMLFKIQVPWNKIAVIENVGATESFCQNCTPWSSPTIGLTNLAEIDPLASLPKLQFLSLLDQQYNEKTQLPFVCYPQVEVIACSGLQESKTKVSIRNLLFQCSTAV</sequence>
<protein>
    <submittedName>
        <fullName evidence="1">Uncharacterized protein</fullName>
    </submittedName>
</protein>
<dbReference type="EMBL" id="PNBA02000007">
    <property type="protein sequence ID" value="KAG6418234.1"/>
    <property type="molecule type" value="Genomic_DNA"/>
</dbReference>
<evidence type="ECO:0000313" key="1">
    <source>
        <dbReference type="EMBL" id="KAG6418234.1"/>
    </source>
</evidence>
<comment type="caution">
    <text evidence="1">The sequence shown here is derived from an EMBL/GenBank/DDBJ whole genome shotgun (WGS) entry which is preliminary data.</text>
</comment>
<proteinExistence type="predicted"/>
<evidence type="ECO:0000313" key="2">
    <source>
        <dbReference type="Proteomes" id="UP000298416"/>
    </source>
</evidence>
<gene>
    <name evidence="1" type="ORF">SASPL_120435</name>
</gene>
<reference evidence="1" key="2">
    <citation type="submission" date="2020-08" db="EMBL/GenBank/DDBJ databases">
        <title>Plant Genome Project.</title>
        <authorList>
            <person name="Zhang R.-G."/>
        </authorList>
    </citation>
    <scope>NUCLEOTIDE SEQUENCE</scope>
    <source>
        <strain evidence="1">Huo1</strain>
        <tissue evidence="1">Leaf</tissue>
    </source>
</reference>
<dbReference type="Proteomes" id="UP000298416">
    <property type="component" value="Unassembled WGS sequence"/>
</dbReference>
<keyword evidence="2" id="KW-1185">Reference proteome</keyword>
<organism evidence="1">
    <name type="scientific">Salvia splendens</name>
    <name type="common">Scarlet sage</name>
    <dbReference type="NCBI Taxonomy" id="180675"/>
    <lineage>
        <taxon>Eukaryota</taxon>
        <taxon>Viridiplantae</taxon>
        <taxon>Streptophyta</taxon>
        <taxon>Embryophyta</taxon>
        <taxon>Tracheophyta</taxon>
        <taxon>Spermatophyta</taxon>
        <taxon>Magnoliopsida</taxon>
        <taxon>eudicotyledons</taxon>
        <taxon>Gunneridae</taxon>
        <taxon>Pentapetalae</taxon>
        <taxon>asterids</taxon>
        <taxon>lamiids</taxon>
        <taxon>Lamiales</taxon>
        <taxon>Lamiaceae</taxon>
        <taxon>Nepetoideae</taxon>
        <taxon>Mentheae</taxon>
        <taxon>Salviinae</taxon>
        <taxon>Salvia</taxon>
        <taxon>Salvia subgen. Calosphace</taxon>
        <taxon>core Calosphace</taxon>
    </lineage>
</organism>